<reference evidence="10" key="1">
    <citation type="submission" date="2017-08" db="EMBL/GenBank/DDBJ databases">
        <title>A dynamic microbial community with high functional redundancy inhabits the cold, oxic subseafloor aquifer.</title>
        <authorList>
            <person name="Tully B.J."/>
            <person name="Wheat C.G."/>
            <person name="Glazer B.T."/>
            <person name="Huber J.A."/>
        </authorList>
    </citation>
    <scope>NUCLEOTIDE SEQUENCE [LARGE SCALE GENOMIC DNA]</scope>
</reference>
<evidence type="ECO:0000259" key="8">
    <source>
        <dbReference type="Pfam" id="PF12704"/>
    </source>
</evidence>
<feature type="transmembrane region" description="Helical" evidence="6">
    <location>
        <begin position="491"/>
        <end position="516"/>
    </location>
</feature>
<sequence>MAICRRETVASPGKRLLNLSAWRYARQHPWQSWLSFLGIVLGVMMVVAIDLASSSADRAFALAVESVNGSITHQIIGGDDGVPESTYTGLRTELGLRQSAPSITGTISINDKEFTLLGQDSISELSLQRQRAGFTSSALLFNPALLRATETNPVLMSQSAAALAGFAAGDLLRATTGANRVGVTPSTLTIELATTIPSSDPIATEGILYTDIAVAQNILQKAGFIDSIDLILDKQQVETVEAWLPVGLSLVDVDIRNDTLNQMTSAFHVNLLAMSLLSLLVAALLIYNTVTLSVLRREKTLGIFRAQGVSRTQIFKLILSEAAIYGTLASALGVLLGYWLGIALLDLVTAAIPDLNYRLNVTSFLVEPAALLLGFLLGLGITLASAAVPAWRATLAQPITLQQRAAHNYEWRHYLPVLSYAGLAMLILGFVLLQSNSDGLISGFIALTLIIFGFCFVVPVVMSCTLKILLRLFSNSLKLPARMALRNIHNGLNRTGMAVAALTVAISVTIGVGIMVDSFRNTVVIWLDQSFAGDIEITGANLTTDLQIKIGNIPGISDVSATINTSVESSIGQVRLNVSDYDADQRYYLKQINTDDLARFNNGEGILLSEPLAWLYEIDIGENISIYTDVGAKDFRVLGIFYDYTPSQGMIAMHQSLYQESWDKLTPSRLTLFSDNSNPEFFTDVEQTLADYEQVTAFPNQQIRDITLNIFDRTFAITGVLRVLAMVIAFIGVLSALMALLLERGKEFATLRATGMTPTQIVKLILGQTALMGIFAGLLSIPLGLIMSDVLIDVINKRSFGWSMQHFFPLSVLGDALVLALVAALLAGLYPAFKSARISPALALREE</sequence>
<dbReference type="AlphaFoldDB" id="A0A2A5C9B5"/>
<dbReference type="Pfam" id="PF02687">
    <property type="entry name" value="FtsX"/>
    <property type="match status" value="2"/>
</dbReference>
<keyword evidence="4 6" id="KW-1133">Transmembrane helix</keyword>
<evidence type="ECO:0008006" key="11">
    <source>
        <dbReference type="Google" id="ProtNLM"/>
    </source>
</evidence>
<protein>
    <recommendedName>
        <fullName evidence="11">ABC transporter permease</fullName>
    </recommendedName>
</protein>
<feature type="domain" description="MacB-like periplasmic core" evidence="8">
    <location>
        <begin position="495"/>
        <end position="659"/>
    </location>
</feature>
<organism evidence="9 10">
    <name type="scientific">SAR86 cluster bacterium</name>
    <dbReference type="NCBI Taxonomy" id="2030880"/>
    <lineage>
        <taxon>Bacteria</taxon>
        <taxon>Pseudomonadati</taxon>
        <taxon>Pseudomonadota</taxon>
        <taxon>Gammaproteobacteria</taxon>
        <taxon>SAR86 cluster</taxon>
    </lineage>
</organism>
<comment type="subcellular location">
    <subcellularLocation>
        <location evidence="1">Cell membrane</location>
        <topology evidence="1">Multi-pass membrane protein</topology>
    </subcellularLocation>
</comment>
<evidence type="ECO:0000313" key="10">
    <source>
        <dbReference type="Proteomes" id="UP000228987"/>
    </source>
</evidence>
<dbReference type="InterPro" id="IPR025857">
    <property type="entry name" value="MacB_PCD"/>
</dbReference>
<evidence type="ECO:0000256" key="2">
    <source>
        <dbReference type="ARBA" id="ARBA00022475"/>
    </source>
</evidence>
<gene>
    <name evidence="9" type="ORF">COA71_11745</name>
</gene>
<evidence type="ECO:0000256" key="3">
    <source>
        <dbReference type="ARBA" id="ARBA00022692"/>
    </source>
</evidence>
<feature type="transmembrane region" description="Helical" evidence="6">
    <location>
        <begin position="33"/>
        <end position="52"/>
    </location>
</feature>
<evidence type="ECO:0000256" key="6">
    <source>
        <dbReference type="SAM" id="Phobius"/>
    </source>
</evidence>
<feature type="transmembrane region" description="Helical" evidence="6">
    <location>
        <begin position="439"/>
        <end position="470"/>
    </location>
</feature>
<dbReference type="InterPro" id="IPR038766">
    <property type="entry name" value="Membrane_comp_ABC_pdt"/>
</dbReference>
<name>A0A2A5C9B5_9GAMM</name>
<feature type="transmembrane region" description="Helical" evidence="6">
    <location>
        <begin position="369"/>
        <end position="393"/>
    </location>
</feature>
<feature type="domain" description="ABC3 transporter permease C-terminal" evidence="7">
    <location>
        <begin position="273"/>
        <end position="394"/>
    </location>
</feature>
<evidence type="ECO:0000313" key="9">
    <source>
        <dbReference type="EMBL" id="PCJ40175.1"/>
    </source>
</evidence>
<evidence type="ECO:0000256" key="1">
    <source>
        <dbReference type="ARBA" id="ARBA00004651"/>
    </source>
</evidence>
<dbReference type="EMBL" id="NVWI01000010">
    <property type="protein sequence ID" value="PCJ40175.1"/>
    <property type="molecule type" value="Genomic_DNA"/>
</dbReference>
<evidence type="ECO:0000259" key="7">
    <source>
        <dbReference type="Pfam" id="PF02687"/>
    </source>
</evidence>
<feature type="domain" description="ABC3 transporter permease C-terminal" evidence="7">
    <location>
        <begin position="723"/>
        <end position="840"/>
    </location>
</feature>
<evidence type="ECO:0000256" key="4">
    <source>
        <dbReference type="ARBA" id="ARBA00022989"/>
    </source>
</evidence>
<accession>A0A2A5C9B5</accession>
<feature type="transmembrane region" description="Helical" evidence="6">
    <location>
        <begin position="414"/>
        <end position="433"/>
    </location>
</feature>
<feature type="transmembrane region" description="Helical" evidence="6">
    <location>
        <begin position="807"/>
        <end position="830"/>
    </location>
</feature>
<keyword evidence="2" id="KW-1003">Cell membrane</keyword>
<dbReference type="Proteomes" id="UP000228987">
    <property type="component" value="Unassembled WGS sequence"/>
</dbReference>
<dbReference type="PANTHER" id="PTHR30287:SF2">
    <property type="entry name" value="BLL1001 PROTEIN"/>
    <property type="match status" value="1"/>
</dbReference>
<feature type="transmembrane region" description="Helical" evidence="6">
    <location>
        <begin position="723"/>
        <end position="743"/>
    </location>
</feature>
<keyword evidence="3 6" id="KW-0812">Transmembrane</keyword>
<dbReference type="Pfam" id="PF12704">
    <property type="entry name" value="MacB_PCD"/>
    <property type="match status" value="1"/>
</dbReference>
<feature type="transmembrane region" description="Helical" evidence="6">
    <location>
        <begin position="764"/>
        <end position="787"/>
    </location>
</feature>
<evidence type="ECO:0000256" key="5">
    <source>
        <dbReference type="ARBA" id="ARBA00023136"/>
    </source>
</evidence>
<keyword evidence="5 6" id="KW-0472">Membrane</keyword>
<feature type="transmembrane region" description="Helical" evidence="6">
    <location>
        <begin position="322"/>
        <end position="349"/>
    </location>
</feature>
<comment type="caution">
    <text evidence="9">The sequence shown here is derived from an EMBL/GenBank/DDBJ whole genome shotgun (WGS) entry which is preliminary data.</text>
</comment>
<dbReference type="PANTHER" id="PTHR30287">
    <property type="entry name" value="MEMBRANE COMPONENT OF PREDICTED ABC SUPERFAMILY METABOLITE UPTAKE TRANSPORTER"/>
    <property type="match status" value="1"/>
</dbReference>
<dbReference type="GO" id="GO:0005886">
    <property type="term" value="C:plasma membrane"/>
    <property type="evidence" value="ECO:0007669"/>
    <property type="project" value="UniProtKB-SubCell"/>
</dbReference>
<proteinExistence type="predicted"/>
<dbReference type="InterPro" id="IPR003838">
    <property type="entry name" value="ABC3_permease_C"/>
</dbReference>
<feature type="transmembrane region" description="Helical" evidence="6">
    <location>
        <begin position="271"/>
        <end position="295"/>
    </location>
</feature>